<protein>
    <submittedName>
        <fullName evidence="1">Uncharacterized protein</fullName>
    </submittedName>
</protein>
<sequence length="111" mass="13036">MRFKFLIQKNVVGKERHIQSLREKQKIKNKIYNEADDNSIKKDLDTEINWSNIACSNAKLNEIDHNTYKALEFLGSKRENIIKDVLTRYEKAIETNDSAFNVAEIKSNKEF</sequence>
<reference evidence="1 2" key="1">
    <citation type="journal article" date="2018" name="MBio">
        <title>Comparative Genomics Reveals the Core Gene Toolbox for the Fungus-Insect Symbiosis.</title>
        <authorList>
            <person name="Wang Y."/>
            <person name="Stata M."/>
            <person name="Wang W."/>
            <person name="Stajich J.E."/>
            <person name="White M.M."/>
            <person name="Moncalvo J.M."/>
        </authorList>
    </citation>
    <scope>NUCLEOTIDE SEQUENCE [LARGE SCALE GENOMIC DNA]</scope>
    <source>
        <strain evidence="1 2">SWE-8-4</strain>
    </source>
</reference>
<dbReference type="Proteomes" id="UP000245383">
    <property type="component" value="Unassembled WGS sequence"/>
</dbReference>
<dbReference type="EMBL" id="MBFR01000303">
    <property type="protein sequence ID" value="PVU89690.1"/>
    <property type="molecule type" value="Genomic_DNA"/>
</dbReference>
<name>A0A2T9YBI8_9FUNG</name>
<gene>
    <name evidence="1" type="ORF">BB561_005211</name>
</gene>
<keyword evidence="2" id="KW-1185">Reference proteome</keyword>
<accession>A0A2T9YBI8</accession>
<organism evidence="1 2">
    <name type="scientific">Smittium simulii</name>
    <dbReference type="NCBI Taxonomy" id="133385"/>
    <lineage>
        <taxon>Eukaryota</taxon>
        <taxon>Fungi</taxon>
        <taxon>Fungi incertae sedis</taxon>
        <taxon>Zoopagomycota</taxon>
        <taxon>Kickxellomycotina</taxon>
        <taxon>Harpellomycetes</taxon>
        <taxon>Harpellales</taxon>
        <taxon>Legeriomycetaceae</taxon>
        <taxon>Smittium</taxon>
    </lineage>
</organism>
<dbReference type="AlphaFoldDB" id="A0A2T9YBI8"/>
<evidence type="ECO:0000313" key="2">
    <source>
        <dbReference type="Proteomes" id="UP000245383"/>
    </source>
</evidence>
<proteinExistence type="predicted"/>
<comment type="caution">
    <text evidence="1">The sequence shown here is derived from an EMBL/GenBank/DDBJ whole genome shotgun (WGS) entry which is preliminary data.</text>
</comment>
<evidence type="ECO:0000313" key="1">
    <source>
        <dbReference type="EMBL" id="PVU89690.1"/>
    </source>
</evidence>